<dbReference type="InterPro" id="IPR013325">
    <property type="entry name" value="RNA_pol_sigma_r2"/>
</dbReference>
<dbReference type="InterPro" id="IPR053812">
    <property type="entry name" value="HTH_Sigma70_ECF-like"/>
</dbReference>
<dbReference type="InterPro" id="IPR014284">
    <property type="entry name" value="RNA_pol_sigma-70_dom"/>
</dbReference>
<protein>
    <submittedName>
        <fullName evidence="6">Sigma-70 family RNA polymerase sigma factor</fullName>
    </submittedName>
</protein>
<evidence type="ECO:0000313" key="6">
    <source>
        <dbReference type="EMBL" id="QDA57268.1"/>
    </source>
</evidence>
<keyword evidence="3" id="KW-0731">Sigma factor</keyword>
<dbReference type="InterPro" id="IPR011517">
    <property type="entry name" value="RNA_pol_sigma70_ECF-like"/>
</dbReference>
<dbReference type="PANTHER" id="PTHR43133">
    <property type="entry name" value="RNA POLYMERASE ECF-TYPE SIGMA FACTO"/>
    <property type="match status" value="1"/>
</dbReference>
<dbReference type="SUPFAM" id="SSF88946">
    <property type="entry name" value="Sigma2 domain of RNA polymerase sigma factors"/>
    <property type="match status" value="1"/>
</dbReference>
<dbReference type="Gene3D" id="1.10.1740.10">
    <property type="match status" value="1"/>
</dbReference>
<comment type="similarity">
    <text evidence="1">Belongs to the sigma-70 factor family. ECF subfamily.</text>
</comment>
<reference evidence="6 7" key="1">
    <citation type="submission" date="2019-06" db="EMBL/GenBank/DDBJ databases">
        <title>Thermomonas aquatica sp. nov., isolated from an industrial wastewater treatment plant.</title>
        <authorList>
            <person name="Jeon J.H."/>
            <person name="Park D.-S."/>
        </authorList>
    </citation>
    <scope>NUCLEOTIDE SEQUENCE [LARGE SCALE GENOMIC DNA]</scope>
    <source>
        <strain evidence="6 7">SY21</strain>
    </source>
</reference>
<keyword evidence="4" id="KW-0804">Transcription</keyword>
<dbReference type="NCBIfam" id="TIGR02937">
    <property type="entry name" value="sigma70-ECF"/>
    <property type="match status" value="1"/>
</dbReference>
<dbReference type="EMBL" id="CP040871">
    <property type="protein sequence ID" value="QDA57268.1"/>
    <property type="molecule type" value="Genomic_DNA"/>
</dbReference>
<evidence type="ECO:0000256" key="2">
    <source>
        <dbReference type="ARBA" id="ARBA00023015"/>
    </source>
</evidence>
<accession>A0A5B7ZQN3</accession>
<dbReference type="Pfam" id="PF07638">
    <property type="entry name" value="Sigma70_ECF"/>
    <property type="match status" value="1"/>
</dbReference>
<keyword evidence="2" id="KW-0805">Transcription regulation</keyword>
<evidence type="ECO:0000259" key="5">
    <source>
        <dbReference type="Pfam" id="PF07638"/>
    </source>
</evidence>
<evidence type="ECO:0000313" key="7">
    <source>
        <dbReference type="Proteomes" id="UP000308149"/>
    </source>
</evidence>
<dbReference type="RefSeq" id="WP_139716319.1">
    <property type="nucleotide sequence ID" value="NZ_CP040871.1"/>
</dbReference>
<dbReference type="InterPro" id="IPR039425">
    <property type="entry name" value="RNA_pol_sigma-70-like"/>
</dbReference>
<dbReference type="Gene3D" id="1.10.10.10">
    <property type="entry name" value="Winged helix-like DNA-binding domain superfamily/Winged helix DNA-binding domain"/>
    <property type="match status" value="1"/>
</dbReference>
<dbReference type="OrthoDB" id="128473at2"/>
<dbReference type="AlphaFoldDB" id="A0A5B7ZQN3"/>
<dbReference type="SUPFAM" id="SSF88659">
    <property type="entry name" value="Sigma3 and sigma4 domains of RNA polymerase sigma factors"/>
    <property type="match status" value="1"/>
</dbReference>
<sequence length="192" mass="21170">MHAERRTVEPAPPTEVTRLLARARAGDPQAMGAAYSAVYDELKRAARLQLRRMNDAYQTTALVHEAYLKLGGAQLAAQDRNHLLALSARAMRQVLVDDARARKADKRGGGQDALTLGALAGAGEAAAVEVLKLDELLESLHRLDERAARIVELRYFGGYTETEVAGMLDISESTLRRDWRRARAFLMKEMAA</sequence>
<evidence type="ECO:0000256" key="1">
    <source>
        <dbReference type="ARBA" id="ARBA00010641"/>
    </source>
</evidence>
<organism evidence="6 7">
    <name type="scientific">Thermomonas aquatica</name>
    <dbReference type="NCBI Taxonomy" id="2202149"/>
    <lineage>
        <taxon>Bacteria</taxon>
        <taxon>Pseudomonadati</taxon>
        <taxon>Pseudomonadota</taxon>
        <taxon>Gammaproteobacteria</taxon>
        <taxon>Lysobacterales</taxon>
        <taxon>Lysobacteraceae</taxon>
        <taxon>Thermomonas</taxon>
    </lineage>
</organism>
<name>A0A5B7ZQN3_9GAMM</name>
<proteinExistence type="inferred from homology"/>
<dbReference type="NCBIfam" id="TIGR02999">
    <property type="entry name" value="Sig-70_X6"/>
    <property type="match status" value="1"/>
</dbReference>
<keyword evidence="7" id="KW-1185">Reference proteome</keyword>
<dbReference type="Proteomes" id="UP000308149">
    <property type="component" value="Chromosome"/>
</dbReference>
<evidence type="ECO:0000256" key="4">
    <source>
        <dbReference type="ARBA" id="ARBA00023163"/>
    </source>
</evidence>
<gene>
    <name evidence="6" type="ORF">FHQ07_08055</name>
</gene>
<dbReference type="InterPro" id="IPR013324">
    <property type="entry name" value="RNA_pol_sigma_r3/r4-like"/>
</dbReference>
<dbReference type="GO" id="GO:0006352">
    <property type="term" value="P:DNA-templated transcription initiation"/>
    <property type="evidence" value="ECO:0007669"/>
    <property type="project" value="InterPro"/>
</dbReference>
<dbReference type="InterPro" id="IPR036388">
    <property type="entry name" value="WH-like_DNA-bd_sf"/>
</dbReference>
<dbReference type="GO" id="GO:0016987">
    <property type="term" value="F:sigma factor activity"/>
    <property type="evidence" value="ECO:0007669"/>
    <property type="project" value="UniProtKB-KW"/>
</dbReference>
<dbReference type="KEGG" id="thes:FHQ07_08055"/>
<evidence type="ECO:0000256" key="3">
    <source>
        <dbReference type="ARBA" id="ARBA00023082"/>
    </source>
</evidence>
<feature type="domain" description="RNA polymerase sigma-70 ECF-like HTH" evidence="5">
    <location>
        <begin position="14"/>
        <end position="190"/>
    </location>
</feature>
<dbReference type="PANTHER" id="PTHR43133:SF39">
    <property type="entry name" value="SIMILAR TO RNA POLYMERASE SIGMA-E FACTOR"/>
    <property type="match status" value="1"/>
</dbReference>